<evidence type="ECO:0000313" key="2">
    <source>
        <dbReference type="Proteomes" id="UP000798662"/>
    </source>
</evidence>
<accession>A0ACC3C2N3</accession>
<dbReference type="EMBL" id="CM020619">
    <property type="protein sequence ID" value="KAK1864245.1"/>
    <property type="molecule type" value="Genomic_DNA"/>
</dbReference>
<protein>
    <submittedName>
        <fullName evidence="1">Uncharacterized protein</fullName>
    </submittedName>
</protein>
<name>A0ACC3C2N3_PYRYE</name>
<reference evidence="1" key="1">
    <citation type="submission" date="2019-11" db="EMBL/GenBank/DDBJ databases">
        <title>Nori genome reveals adaptations in red seaweeds to the harsh intertidal environment.</title>
        <authorList>
            <person name="Wang D."/>
            <person name="Mao Y."/>
        </authorList>
    </citation>
    <scope>NUCLEOTIDE SEQUENCE</scope>
    <source>
        <tissue evidence="1">Gametophyte</tissue>
    </source>
</reference>
<proteinExistence type="predicted"/>
<evidence type="ECO:0000313" key="1">
    <source>
        <dbReference type="EMBL" id="KAK1864245.1"/>
    </source>
</evidence>
<comment type="caution">
    <text evidence="1">The sequence shown here is derived from an EMBL/GenBank/DDBJ whole genome shotgun (WGS) entry which is preliminary data.</text>
</comment>
<organism evidence="1 2">
    <name type="scientific">Pyropia yezoensis</name>
    <name type="common">Susabi-nori</name>
    <name type="synonym">Porphyra yezoensis</name>
    <dbReference type="NCBI Taxonomy" id="2788"/>
    <lineage>
        <taxon>Eukaryota</taxon>
        <taxon>Rhodophyta</taxon>
        <taxon>Bangiophyceae</taxon>
        <taxon>Bangiales</taxon>
        <taxon>Bangiaceae</taxon>
        <taxon>Pyropia</taxon>
    </lineage>
</organism>
<gene>
    <name evidence="1" type="ORF">I4F81_006794</name>
</gene>
<keyword evidence="2" id="KW-1185">Reference proteome</keyword>
<sequence>MARRTRKTVISTLRQRVLLFALLVAMLKVGTIKKGDLFPGVIKCTRRVVTTLAGNAPQHVQWPDMRRRAALSSFAKDAYGFDWCIGATDGTTFPLAYQPALHPWAYFDRKQWYSVSGLITCDWDCYITNIVLGCTGAAPDTYVQSTAEWHCRPSIIFTAGQYLLGDKGMLYSRNVVGPFKEPECNCPRHRNYNYQAAQLLVKSEHAIGILKGRWTSLKELRLALASDRQFSFCMSWIMACVVLQNVCIKVGDNFSDQPVPEPSPESAVLPVEVALVRRQQVIDMVCTFMKETGP</sequence>
<dbReference type="Proteomes" id="UP000798662">
    <property type="component" value="Chromosome 2"/>
</dbReference>